<evidence type="ECO:0000313" key="2">
    <source>
        <dbReference type="EMBL" id="AIG64248.1"/>
    </source>
</evidence>
<dbReference type="EMBL" id="CP008944">
    <property type="protein sequence ID" value="AIG64248.1"/>
    <property type="molecule type" value="Genomic_DNA"/>
</dbReference>
<dbReference type="PANTHER" id="PTHR43559:SF3">
    <property type="entry name" value="HYDROLASE YCAC-RELATED"/>
    <property type="match status" value="1"/>
</dbReference>
<feature type="domain" description="Isochorismatase-like" evidence="1">
    <location>
        <begin position="12"/>
        <end position="163"/>
    </location>
</feature>
<evidence type="ECO:0000313" key="3">
    <source>
        <dbReference type="Proteomes" id="UP000028504"/>
    </source>
</evidence>
<evidence type="ECO:0000259" key="1">
    <source>
        <dbReference type="Pfam" id="PF00857"/>
    </source>
</evidence>
<reference evidence="2 3" key="1">
    <citation type="submission" date="2014-07" db="EMBL/GenBank/DDBJ databases">
        <title>Complete genome sequence of Corynebacterium atypicum DSM 44849: identifiction of the mycolic acid biosynthesis genes.</title>
        <authorList>
            <person name="Tippelt A."/>
            <person name="Mollmann S."/>
            <person name="Albersmeier A."/>
            <person name="Jaenicke S."/>
            <person name="Ruckert C."/>
            <person name="Tauch A."/>
        </authorList>
    </citation>
    <scope>NUCLEOTIDE SEQUENCE [LARGE SCALE GENOMIC DNA]</scope>
    <source>
        <strain evidence="2 3">R2070</strain>
    </source>
</reference>
<dbReference type="Proteomes" id="UP000028504">
    <property type="component" value="Chromosome"/>
</dbReference>
<dbReference type="InterPro" id="IPR000868">
    <property type="entry name" value="Isochorismatase-like_dom"/>
</dbReference>
<dbReference type="SUPFAM" id="SSF52499">
    <property type="entry name" value="Isochorismatase-like hydrolases"/>
    <property type="match status" value="1"/>
</dbReference>
<gene>
    <name evidence="2" type="ORF">CATYP_06035</name>
</gene>
<proteinExistence type="predicted"/>
<dbReference type="InterPro" id="IPR053152">
    <property type="entry name" value="Hydrolase_YcaC-like"/>
</dbReference>
<protein>
    <recommendedName>
        <fullName evidence="1">Isochorismatase-like domain-containing protein</fullName>
    </recommendedName>
</protein>
<sequence length="208" mass="22160">MTHKRLSKDTAAFLFVDHQTGLSNGVQDQSQPEYMAAVTGLAETAKAFGMPAVITTSAADGPNGPVLPVIEELLPEASVVARPGEINAWDNENFVKAVKETGRKQLIVAGVSTEVCAAFVALSALEEGYEVYVVVDASGTWNKLTQEIAVQRITQAGAIPMTWVAVAAELQRDWRAEGAGELGRIMGTYLPFYGNLAASYQAVQAENS</sequence>
<dbReference type="Gene3D" id="3.40.50.850">
    <property type="entry name" value="Isochorismatase-like"/>
    <property type="match status" value="1"/>
</dbReference>
<dbReference type="PANTHER" id="PTHR43559">
    <property type="entry name" value="HYDROLASE YCAC-RELATED"/>
    <property type="match status" value="1"/>
</dbReference>
<organism evidence="2 3">
    <name type="scientific">Corynebacterium atypicum</name>
    <dbReference type="NCBI Taxonomy" id="191610"/>
    <lineage>
        <taxon>Bacteria</taxon>
        <taxon>Bacillati</taxon>
        <taxon>Actinomycetota</taxon>
        <taxon>Actinomycetes</taxon>
        <taxon>Mycobacteriales</taxon>
        <taxon>Corynebacteriaceae</taxon>
        <taxon>Corynebacterium</taxon>
    </lineage>
</organism>
<accession>A0ABN4DD23</accession>
<dbReference type="RefSeq" id="WP_038608110.1">
    <property type="nucleotide sequence ID" value="NZ_CP008944.1"/>
</dbReference>
<dbReference type="InterPro" id="IPR036380">
    <property type="entry name" value="Isochorismatase-like_sf"/>
</dbReference>
<keyword evidence="3" id="KW-1185">Reference proteome</keyword>
<name>A0ABN4DD23_9CORY</name>
<dbReference type="Pfam" id="PF00857">
    <property type="entry name" value="Isochorismatase"/>
    <property type="match status" value="1"/>
</dbReference>